<keyword evidence="5 7" id="KW-1133">Transmembrane helix</keyword>
<evidence type="ECO:0000256" key="3">
    <source>
        <dbReference type="ARBA" id="ARBA00022475"/>
    </source>
</evidence>
<dbReference type="GO" id="GO:0005886">
    <property type="term" value="C:plasma membrane"/>
    <property type="evidence" value="ECO:0007669"/>
    <property type="project" value="UniProtKB-SubCell"/>
</dbReference>
<dbReference type="GO" id="GO:0008324">
    <property type="term" value="F:monoatomic cation transmembrane transporter activity"/>
    <property type="evidence" value="ECO:0007669"/>
    <property type="project" value="InterPro"/>
</dbReference>
<keyword evidence="3" id="KW-1003">Cell membrane</keyword>
<evidence type="ECO:0000256" key="1">
    <source>
        <dbReference type="ARBA" id="ARBA00004651"/>
    </source>
</evidence>
<accession>E0TD66</accession>
<dbReference type="InterPro" id="IPR002758">
    <property type="entry name" value="Cation_antiport_E"/>
</dbReference>
<sequence length="184" mass="19952">MLSFLTGIAGRIFALLGALFLLWFALSGYFDKATLVMLGAFSVLITVWLCLRSGVMDGEGVPTRVFPGIVSYMLWLTLEIGKANLAVAREVVRPKMRLSPRMIRVKAHQTSDLGKTIFGNSITLTPGTVTVDLTSTGEVLVHALSDDFAEDLGAIEDMGARVCAFDGPEGREWAAQRALAEERS</sequence>
<proteinExistence type="inferred from homology"/>
<comment type="similarity">
    <text evidence="2">Belongs to the CPA3 antiporters (TC 2.A.63) subunit E family.</text>
</comment>
<dbReference type="OrthoDB" id="9807187at2"/>
<dbReference type="RefSeq" id="WP_013299699.1">
    <property type="nucleotide sequence ID" value="NC_014414.1"/>
</dbReference>
<keyword evidence="4 7" id="KW-0812">Transmembrane</keyword>
<evidence type="ECO:0000313" key="9">
    <source>
        <dbReference type="Proteomes" id="UP000001302"/>
    </source>
</evidence>
<feature type="transmembrane region" description="Helical" evidence="7">
    <location>
        <begin position="36"/>
        <end position="55"/>
    </location>
</feature>
<dbReference type="PANTHER" id="PTHR34584">
    <property type="entry name" value="NA(+)/H(+) ANTIPORTER SUBUNIT E1"/>
    <property type="match status" value="1"/>
</dbReference>
<protein>
    <recommendedName>
        <fullName evidence="10">Cation antiporter</fullName>
    </recommendedName>
</protein>
<dbReference type="PANTHER" id="PTHR34584:SF1">
    <property type="entry name" value="NA(+)_H(+) ANTIPORTER SUBUNIT E1"/>
    <property type="match status" value="1"/>
</dbReference>
<evidence type="ECO:0000256" key="4">
    <source>
        <dbReference type="ARBA" id="ARBA00022692"/>
    </source>
</evidence>
<keyword evidence="6 7" id="KW-0472">Membrane</keyword>
<evidence type="ECO:0000256" key="7">
    <source>
        <dbReference type="SAM" id="Phobius"/>
    </source>
</evidence>
<evidence type="ECO:0000256" key="6">
    <source>
        <dbReference type="ARBA" id="ARBA00023136"/>
    </source>
</evidence>
<dbReference type="eggNOG" id="COG1863">
    <property type="taxonomic scope" value="Bacteria"/>
</dbReference>
<keyword evidence="9" id="KW-1185">Reference proteome</keyword>
<dbReference type="AlphaFoldDB" id="E0TD66"/>
<dbReference type="Proteomes" id="UP000001302">
    <property type="component" value="Chromosome"/>
</dbReference>
<name>E0TD66_PARBH</name>
<dbReference type="EMBL" id="CP002156">
    <property type="protein sequence ID" value="ADM08725.1"/>
    <property type="molecule type" value="Genomic_DNA"/>
</dbReference>
<organism evidence="8 9">
    <name type="scientific">Parvularcula bermudensis (strain ATCC BAA-594 / HTCC2503 / KCTC 12087)</name>
    <dbReference type="NCBI Taxonomy" id="314260"/>
    <lineage>
        <taxon>Bacteria</taxon>
        <taxon>Pseudomonadati</taxon>
        <taxon>Pseudomonadota</taxon>
        <taxon>Alphaproteobacteria</taxon>
        <taxon>Parvularculales</taxon>
        <taxon>Parvularculaceae</taxon>
        <taxon>Parvularcula</taxon>
    </lineage>
</organism>
<dbReference type="KEGG" id="pbr:PB2503_03242"/>
<comment type="subcellular location">
    <subcellularLocation>
        <location evidence="1">Cell membrane</location>
        <topology evidence="1">Multi-pass membrane protein</topology>
    </subcellularLocation>
</comment>
<evidence type="ECO:0008006" key="10">
    <source>
        <dbReference type="Google" id="ProtNLM"/>
    </source>
</evidence>
<reference evidence="8 9" key="2">
    <citation type="journal article" date="2011" name="J. Bacteriol.">
        <title>Complete genome sequence of strain HTCC2503T of Parvularcula bermudensis, the type species of the order "Parvularculales" in the class Alphaproteobacteria.</title>
        <authorList>
            <person name="Oh H.M."/>
            <person name="Kang I."/>
            <person name="Vergin K.L."/>
            <person name="Kang D."/>
            <person name="Rhee K.H."/>
            <person name="Giovannoni S.J."/>
            <person name="Cho J.C."/>
        </authorList>
    </citation>
    <scope>NUCLEOTIDE SEQUENCE [LARGE SCALE GENOMIC DNA]</scope>
    <source>
        <strain evidence="9">ATCC BAA-594 / HTCC2503 / KCTC 12087</strain>
    </source>
</reference>
<gene>
    <name evidence="8" type="ordered locus">PB2503_03242</name>
</gene>
<evidence type="ECO:0000256" key="2">
    <source>
        <dbReference type="ARBA" id="ARBA00006228"/>
    </source>
</evidence>
<evidence type="ECO:0000313" key="8">
    <source>
        <dbReference type="EMBL" id="ADM08725.1"/>
    </source>
</evidence>
<feature type="transmembrane region" description="Helical" evidence="7">
    <location>
        <begin position="12"/>
        <end position="30"/>
    </location>
</feature>
<evidence type="ECO:0000256" key="5">
    <source>
        <dbReference type="ARBA" id="ARBA00022989"/>
    </source>
</evidence>
<dbReference type="HOGENOM" id="CLU_086615_2_0_5"/>
<dbReference type="STRING" id="314260.PB2503_03242"/>
<dbReference type="Pfam" id="PF01899">
    <property type="entry name" value="MNHE"/>
    <property type="match status" value="1"/>
</dbReference>
<reference evidence="9" key="1">
    <citation type="submission" date="2010-08" db="EMBL/GenBank/DDBJ databases">
        <title>Genome sequence of Parvularcula bermudensis HTCC2503.</title>
        <authorList>
            <person name="Kang D.-M."/>
            <person name="Oh H.-M."/>
            <person name="Cho J.-C."/>
        </authorList>
    </citation>
    <scope>NUCLEOTIDE SEQUENCE [LARGE SCALE GENOMIC DNA]</scope>
    <source>
        <strain evidence="9">ATCC BAA-594 / HTCC2503 / KCTC 12087</strain>
    </source>
</reference>